<dbReference type="InterPro" id="IPR005846">
    <property type="entry name" value="A-D-PHexomutase_a/b/a-III"/>
</dbReference>
<reference evidence="16 17" key="1">
    <citation type="submission" date="2019-08" db="EMBL/GenBank/DDBJ databases">
        <title>Parahaliea maris sp. nov., isolated from the surface seawater.</title>
        <authorList>
            <person name="Liu Y."/>
        </authorList>
    </citation>
    <scope>NUCLEOTIDE SEQUENCE [LARGE SCALE GENOMIC DNA]</scope>
    <source>
        <strain evidence="16 17">S2-26</strain>
    </source>
</reference>
<dbReference type="Proteomes" id="UP000321933">
    <property type="component" value="Unassembled WGS sequence"/>
</dbReference>
<dbReference type="EC" id="5.4.2.8" evidence="5"/>
<dbReference type="Pfam" id="PF00408">
    <property type="entry name" value="PGM_PMM_IV"/>
    <property type="match status" value="1"/>
</dbReference>
<dbReference type="InterPro" id="IPR016066">
    <property type="entry name" value="A-D-PHexomutase_CS"/>
</dbReference>
<keyword evidence="11" id="KW-0812">Transmembrane</keyword>
<feature type="transmembrane region" description="Helical" evidence="11">
    <location>
        <begin position="270"/>
        <end position="292"/>
    </location>
</feature>
<feature type="domain" description="Alpha-D-phosphohexomutase alpha/beta/alpha" evidence="14">
    <location>
        <begin position="513"/>
        <end position="610"/>
    </location>
</feature>
<comment type="pathway">
    <text evidence="3">Nucleotide-sugar biosynthesis; GDP-alpha-D-mannose biosynthesis; alpha-D-mannose 1-phosphate from D-fructose 6-phosphate: step 2/2.</text>
</comment>
<gene>
    <name evidence="16" type="ORF">FVW59_08360</name>
</gene>
<evidence type="ECO:0000256" key="6">
    <source>
        <dbReference type="ARBA" id="ARBA00022553"/>
    </source>
</evidence>
<keyword evidence="6" id="KW-0597">Phosphoprotein</keyword>
<evidence type="ECO:0000256" key="3">
    <source>
        <dbReference type="ARBA" id="ARBA00004699"/>
    </source>
</evidence>
<dbReference type="SUPFAM" id="SSF55957">
    <property type="entry name" value="Phosphoglucomutase, C-terminal domain"/>
    <property type="match status" value="1"/>
</dbReference>
<comment type="caution">
    <text evidence="16">The sequence shown here is derived from an EMBL/GenBank/DDBJ whole genome shotgun (WGS) entry which is preliminary data.</text>
</comment>
<sequence length="818" mass="87109">MFRNKQQASTDPEPATRPGGLRPLVGGALCAALLLAAGLGWLLTVYQPAQIARQAGQLSQLQAEQAAAQLSRGLQQFQQRLAGTVTALPPSIGETAPDLDALEKTLRQSFPESRGVRLLPLPQLQSSNYSLSALGLRNHIEVDLLRRASASEAPALESYKAGELWLTSLAQLVQLPGTTGIPAVALLSFPNHSVMQYLPTGGQGGRYDLQQQFTDNRGHDHLISIATSGDAGNSVAGLAGTATVEGTPWRVVFTPGTELLAAIEPDRFPYLLVAAVALLGGLLGAAATAWIARNNAGLRSHLRRTHTAGKARAESADPAHAIDAGEHDEPERSLLYQDNNFIDEDIGELELGLDLDAGDHFPGHIFRAYDIRGNADTELTDDLVQRIATALAASLQEGGQSQVIVASDGRLSSPRIRGQLINSLLDGGLAVIDIGIIPTPMVYFATHHLDIPSAVMVTGSHNPAGDNGMKIVMEGKTIGAGRIEALRQGILAGQSGEPGGERGKLTDLDVSAAYLERIAGDVAIPAPLKLVVDAGNGATAKIAPALFRELNCEVVPLHCELDGRFPNHPPDTSDERNLADLVQAVQDRGADFGVAFDGDGDRVAVVTGSGKIVRADELLMLLATDVVARNPGADVIFDVKCSRHLARLITELGGRPVMWKTGHAYMKEKMAETGALLGGEFSGHIFFGERWYGHDDGLYAAARLAELCANQDTSLDELLEQLPRSVSTPELRIPVAESEKFAVIKRLAEQADFGAGKVTSLDGLRVDFHAGWGLLRASNTEAALTARFEGDTQEQLEDIMATFREQLARVAPALQNPF</sequence>
<evidence type="ECO:0000256" key="11">
    <source>
        <dbReference type="SAM" id="Phobius"/>
    </source>
</evidence>
<dbReference type="GO" id="GO:0005975">
    <property type="term" value="P:carbohydrate metabolic process"/>
    <property type="evidence" value="ECO:0007669"/>
    <property type="project" value="InterPro"/>
</dbReference>
<comment type="similarity">
    <text evidence="4">Belongs to the phosphohexose mutase family.</text>
</comment>
<dbReference type="PANTHER" id="PTHR43771">
    <property type="entry name" value="PHOSPHOMANNOMUTASE"/>
    <property type="match status" value="1"/>
</dbReference>
<feature type="transmembrane region" description="Helical" evidence="11">
    <location>
        <begin position="24"/>
        <end position="46"/>
    </location>
</feature>
<dbReference type="GO" id="GO:0004615">
    <property type="term" value="F:phosphomannomutase activity"/>
    <property type="evidence" value="ECO:0007669"/>
    <property type="project" value="UniProtKB-EC"/>
</dbReference>
<feature type="domain" description="Alpha-D-phosphohexomutase C-terminal" evidence="12">
    <location>
        <begin position="730"/>
        <end position="805"/>
    </location>
</feature>
<dbReference type="PANTHER" id="PTHR43771:SF2">
    <property type="entry name" value="PHOSPHOMANNOMUTASE_PHOSPHOGLUCOMUTASE"/>
    <property type="match status" value="1"/>
</dbReference>
<feature type="region of interest" description="Disordered" evidence="10">
    <location>
        <begin position="304"/>
        <end position="329"/>
    </location>
</feature>
<dbReference type="Pfam" id="PF02878">
    <property type="entry name" value="PGM_PMM_I"/>
    <property type="match status" value="1"/>
</dbReference>
<keyword evidence="11" id="KW-1133">Transmembrane helix</keyword>
<dbReference type="InterPro" id="IPR005841">
    <property type="entry name" value="Alpha-D-phosphohexomutase_SF"/>
</dbReference>
<dbReference type="InterPro" id="IPR005845">
    <property type="entry name" value="A-D-PHexomutase_a/b/a-II"/>
</dbReference>
<evidence type="ECO:0000259" key="13">
    <source>
        <dbReference type="Pfam" id="PF02878"/>
    </source>
</evidence>
<evidence type="ECO:0000256" key="2">
    <source>
        <dbReference type="ARBA" id="ARBA00001946"/>
    </source>
</evidence>
<evidence type="ECO:0000256" key="1">
    <source>
        <dbReference type="ARBA" id="ARBA00000586"/>
    </source>
</evidence>
<evidence type="ECO:0000256" key="7">
    <source>
        <dbReference type="ARBA" id="ARBA00022723"/>
    </source>
</evidence>
<dbReference type="RefSeq" id="WP_148063797.1">
    <property type="nucleotide sequence ID" value="NZ_VRYZ01000003.1"/>
</dbReference>
<dbReference type="GO" id="GO:0000287">
    <property type="term" value="F:magnesium ion binding"/>
    <property type="evidence" value="ECO:0007669"/>
    <property type="project" value="InterPro"/>
</dbReference>
<protein>
    <recommendedName>
        <fullName evidence="5">phosphomannomutase</fullName>
        <ecNumber evidence="5">5.4.2.8</ecNumber>
    </recommendedName>
</protein>
<comment type="cofactor">
    <cofactor evidence="2">
        <name>Mg(2+)</name>
        <dbReference type="ChEBI" id="CHEBI:18420"/>
    </cofactor>
</comment>
<dbReference type="InterPro" id="IPR036900">
    <property type="entry name" value="A-D-PHexomutase_C_sf"/>
</dbReference>
<accession>A0A5C8ZXD4</accession>
<keyword evidence="9" id="KW-0413">Isomerase</keyword>
<keyword evidence="8" id="KW-0460">Magnesium</keyword>
<evidence type="ECO:0000256" key="8">
    <source>
        <dbReference type="ARBA" id="ARBA00022842"/>
    </source>
</evidence>
<dbReference type="InterPro" id="IPR016055">
    <property type="entry name" value="A-D-PHexomutase_a/b/a-I/II/III"/>
</dbReference>
<name>A0A5C8ZXD4_9GAMM</name>
<keyword evidence="7" id="KW-0479">Metal-binding</keyword>
<dbReference type="AlphaFoldDB" id="A0A5C8ZXD4"/>
<dbReference type="CDD" id="cd03089">
    <property type="entry name" value="PMM_PGM"/>
    <property type="match status" value="1"/>
</dbReference>
<keyword evidence="17" id="KW-1185">Reference proteome</keyword>
<keyword evidence="11" id="KW-0472">Membrane</keyword>
<evidence type="ECO:0000256" key="5">
    <source>
        <dbReference type="ARBA" id="ARBA00012730"/>
    </source>
</evidence>
<dbReference type="PROSITE" id="PS00710">
    <property type="entry name" value="PGM_PMM"/>
    <property type="match status" value="1"/>
</dbReference>
<dbReference type="Gene3D" id="3.30.310.50">
    <property type="entry name" value="Alpha-D-phosphohexomutase, C-terminal domain"/>
    <property type="match status" value="1"/>
</dbReference>
<dbReference type="PRINTS" id="PR00509">
    <property type="entry name" value="PGMPMM"/>
</dbReference>
<dbReference type="InterPro" id="IPR005844">
    <property type="entry name" value="A-D-PHexomutase_a/b/a-I"/>
</dbReference>
<dbReference type="SUPFAM" id="SSF53738">
    <property type="entry name" value="Phosphoglucomutase, first 3 domains"/>
    <property type="match status" value="3"/>
</dbReference>
<dbReference type="OrthoDB" id="9803322at2"/>
<dbReference type="Pfam" id="PF02880">
    <property type="entry name" value="PGM_PMM_III"/>
    <property type="match status" value="1"/>
</dbReference>
<evidence type="ECO:0000313" key="17">
    <source>
        <dbReference type="Proteomes" id="UP000321933"/>
    </source>
</evidence>
<feature type="domain" description="Alpha-D-phosphohexomutase alpha/beta/alpha" evidence="15">
    <location>
        <begin position="616"/>
        <end position="723"/>
    </location>
</feature>
<dbReference type="Pfam" id="PF02879">
    <property type="entry name" value="PGM_PMM_II"/>
    <property type="match status" value="1"/>
</dbReference>
<evidence type="ECO:0000256" key="10">
    <source>
        <dbReference type="SAM" id="MobiDB-lite"/>
    </source>
</evidence>
<dbReference type="InterPro" id="IPR005843">
    <property type="entry name" value="A-D-PHexomutase_C"/>
</dbReference>
<evidence type="ECO:0000256" key="9">
    <source>
        <dbReference type="ARBA" id="ARBA00023235"/>
    </source>
</evidence>
<comment type="catalytic activity">
    <reaction evidence="1">
        <text>alpha-D-mannose 1-phosphate = D-mannose 6-phosphate</text>
        <dbReference type="Rhea" id="RHEA:11140"/>
        <dbReference type="ChEBI" id="CHEBI:58409"/>
        <dbReference type="ChEBI" id="CHEBI:58735"/>
        <dbReference type="EC" id="5.4.2.8"/>
    </reaction>
</comment>
<organism evidence="16 17">
    <name type="scientific">Parahaliea aestuarii</name>
    <dbReference type="NCBI Taxonomy" id="1852021"/>
    <lineage>
        <taxon>Bacteria</taxon>
        <taxon>Pseudomonadati</taxon>
        <taxon>Pseudomonadota</taxon>
        <taxon>Gammaproteobacteria</taxon>
        <taxon>Cellvibrionales</taxon>
        <taxon>Halieaceae</taxon>
        <taxon>Parahaliea</taxon>
    </lineage>
</organism>
<evidence type="ECO:0000259" key="12">
    <source>
        <dbReference type="Pfam" id="PF00408"/>
    </source>
</evidence>
<feature type="domain" description="Alpha-D-phosphohexomutase alpha/beta/alpha" evidence="13">
    <location>
        <begin position="365"/>
        <end position="488"/>
    </location>
</feature>
<proteinExistence type="inferred from homology"/>
<evidence type="ECO:0000313" key="16">
    <source>
        <dbReference type="EMBL" id="TXS92424.1"/>
    </source>
</evidence>
<evidence type="ECO:0000256" key="4">
    <source>
        <dbReference type="ARBA" id="ARBA00010231"/>
    </source>
</evidence>
<dbReference type="EMBL" id="VRYZ01000003">
    <property type="protein sequence ID" value="TXS92424.1"/>
    <property type="molecule type" value="Genomic_DNA"/>
</dbReference>
<evidence type="ECO:0000259" key="14">
    <source>
        <dbReference type="Pfam" id="PF02879"/>
    </source>
</evidence>
<dbReference type="Gene3D" id="3.40.120.10">
    <property type="entry name" value="Alpha-D-Glucose-1,6-Bisphosphate, subunit A, domain 3"/>
    <property type="match status" value="3"/>
</dbReference>
<evidence type="ECO:0000259" key="15">
    <source>
        <dbReference type="Pfam" id="PF02880"/>
    </source>
</evidence>